<dbReference type="Gene3D" id="1.10.10.10">
    <property type="entry name" value="Winged helix-like DNA-binding domain superfamily/Winged helix DNA-binding domain"/>
    <property type="match status" value="1"/>
</dbReference>
<evidence type="ECO:0000256" key="4">
    <source>
        <dbReference type="SAM" id="Phobius"/>
    </source>
</evidence>
<evidence type="ECO:0000259" key="5">
    <source>
        <dbReference type="PROSITE" id="PS50043"/>
    </source>
</evidence>
<keyword evidence="4" id="KW-0472">Membrane</keyword>
<dbReference type="PRINTS" id="PR00038">
    <property type="entry name" value="HTHLUXR"/>
</dbReference>
<feature type="transmembrane region" description="Helical" evidence="4">
    <location>
        <begin position="49"/>
        <end position="69"/>
    </location>
</feature>
<accession>A0A4V1QU42</accession>
<feature type="transmembrane region" description="Helical" evidence="4">
    <location>
        <begin position="12"/>
        <end position="29"/>
    </location>
</feature>
<dbReference type="PANTHER" id="PTHR44688">
    <property type="entry name" value="DNA-BINDING TRANSCRIPTIONAL ACTIVATOR DEVR_DOSR"/>
    <property type="match status" value="1"/>
</dbReference>
<proteinExistence type="predicted"/>
<dbReference type="InterPro" id="IPR016032">
    <property type="entry name" value="Sig_transdc_resp-reg_C-effctor"/>
</dbReference>
<dbReference type="SUPFAM" id="SSF46894">
    <property type="entry name" value="C-terminal effector domain of the bipartite response regulators"/>
    <property type="match status" value="1"/>
</dbReference>
<feature type="transmembrane region" description="Helical" evidence="4">
    <location>
        <begin position="289"/>
        <end position="311"/>
    </location>
</feature>
<keyword evidence="7" id="KW-1185">Reference proteome</keyword>
<dbReference type="GO" id="GO:0006355">
    <property type="term" value="P:regulation of DNA-templated transcription"/>
    <property type="evidence" value="ECO:0007669"/>
    <property type="project" value="InterPro"/>
</dbReference>
<dbReference type="CDD" id="cd06170">
    <property type="entry name" value="LuxR_C_like"/>
    <property type="match status" value="1"/>
</dbReference>
<dbReference type="RefSeq" id="WP_129425251.1">
    <property type="nucleotide sequence ID" value="NZ_SDPW01000001.1"/>
</dbReference>
<dbReference type="AlphaFoldDB" id="A0A4V1QU42"/>
<name>A0A4V1QU42_9ACTN</name>
<dbReference type="EMBL" id="SDPW01000001">
    <property type="protein sequence ID" value="RXZ54657.1"/>
    <property type="molecule type" value="Genomic_DNA"/>
</dbReference>
<keyword evidence="4" id="KW-0812">Transmembrane</keyword>
<dbReference type="PANTHER" id="PTHR44688:SF16">
    <property type="entry name" value="DNA-BINDING TRANSCRIPTIONAL ACTIVATOR DEVR_DOSR"/>
    <property type="match status" value="1"/>
</dbReference>
<feature type="transmembrane region" description="Helical" evidence="4">
    <location>
        <begin position="353"/>
        <end position="373"/>
    </location>
</feature>
<evidence type="ECO:0000256" key="3">
    <source>
        <dbReference type="ARBA" id="ARBA00023163"/>
    </source>
</evidence>
<dbReference type="SMART" id="SM00421">
    <property type="entry name" value="HTH_LUXR"/>
    <property type="match status" value="1"/>
</dbReference>
<evidence type="ECO:0000256" key="2">
    <source>
        <dbReference type="ARBA" id="ARBA00023125"/>
    </source>
</evidence>
<feature type="transmembrane region" description="Helical" evidence="4">
    <location>
        <begin position="106"/>
        <end position="127"/>
    </location>
</feature>
<dbReference type="OrthoDB" id="3171631at2"/>
<evidence type="ECO:0000313" key="7">
    <source>
        <dbReference type="Proteomes" id="UP000293345"/>
    </source>
</evidence>
<dbReference type="InterPro" id="IPR036388">
    <property type="entry name" value="WH-like_DNA-bd_sf"/>
</dbReference>
<feature type="transmembrane region" description="Helical" evidence="4">
    <location>
        <begin position="139"/>
        <end position="160"/>
    </location>
</feature>
<feature type="domain" description="HTH luxR-type" evidence="5">
    <location>
        <begin position="429"/>
        <end position="494"/>
    </location>
</feature>
<dbReference type="PROSITE" id="PS50043">
    <property type="entry name" value="HTH_LUXR_2"/>
    <property type="match status" value="1"/>
</dbReference>
<keyword evidence="3" id="KW-0804">Transcription</keyword>
<evidence type="ECO:0000313" key="6">
    <source>
        <dbReference type="EMBL" id="RXZ54657.1"/>
    </source>
</evidence>
<keyword evidence="4" id="KW-1133">Transmembrane helix</keyword>
<reference evidence="6 7" key="1">
    <citation type="submission" date="2019-01" db="EMBL/GenBank/DDBJ databases">
        <title>Senegalimassilia sp. nov. KGMB04484 isolated human feces.</title>
        <authorList>
            <person name="Han K.-I."/>
            <person name="Kim J.-S."/>
            <person name="Lee K.C."/>
            <person name="Suh M.K."/>
            <person name="Eom M.K."/>
            <person name="Lee J.H."/>
            <person name="Park S.-H."/>
            <person name="Kang S.W."/>
            <person name="Park J.-E."/>
            <person name="Oh B.S."/>
            <person name="Yu S.Y."/>
            <person name="Choi S.-H."/>
            <person name="Lee D.H."/>
            <person name="Yoon H."/>
            <person name="Kim B.-Y."/>
            <person name="Lee J.H."/>
            <person name="Lee J.-S."/>
        </authorList>
    </citation>
    <scope>NUCLEOTIDE SEQUENCE [LARGE SCALE GENOMIC DNA]</scope>
    <source>
        <strain evidence="6 7">KGMB04484</strain>
    </source>
</reference>
<keyword evidence="2" id="KW-0238">DNA-binding</keyword>
<feature type="transmembrane region" description="Helical" evidence="4">
    <location>
        <begin position="323"/>
        <end position="341"/>
    </location>
</feature>
<feature type="transmembrane region" description="Helical" evidence="4">
    <location>
        <begin position="385"/>
        <end position="403"/>
    </location>
</feature>
<feature type="transmembrane region" description="Helical" evidence="4">
    <location>
        <begin position="254"/>
        <end position="277"/>
    </location>
</feature>
<dbReference type="SUPFAM" id="SSF103473">
    <property type="entry name" value="MFS general substrate transporter"/>
    <property type="match status" value="1"/>
</dbReference>
<dbReference type="InterPro" id="IPR000792">
    <property type="entry name" value="Tscrpt_reg_LuxR_C"/>
</dbReference>
<protein>
    <submittedName>
        <fullName evidence="6">Response regulator transcription factor</fullName>
    </submittedName>
</protein>
<evidence type="ECO:0000256" key="1">
    <source>
        <dbReference type="ARBA" id="ARBA00023015"/>
    </source>
</evidence>
<dbReference type="InterPro" id="IPR036259">
    <property type="entry name" value="MFS_trans_sf"/>
</dbReference>
<dbReference type="Pfam" id="PF00196">
    <property type="entry name" value="GerE"/>
    <property type="match status" value="1"/>
</dbReference>
<keyword evidence="1" id="KW-0805">Transcription regulation</keyword>
<feature type="transmembrane region" description="Helical" evidence="4">
    <location>
        <begin position="81"/>
        <end position="100"/>
    </location>
</feature>
<sequence length="495" mass="52168">MQQNHVPTAAELIVGAALGCNTAWVSMAFKSLSLYTGLAQSEVILDTVYLVSIVCVALMLVVAGVYDQATERLLSRKESMWALPALVAASTLAMPASAALPDGASVVGMVAAGAVAGVASGLFLIRFGIAFSRLSTSSCIIGATTGTVLASLLFALFLLFDRLSACAFAASMPVLAGLLLSYGMHMLVDQGKAEPESASAHDAQACGGSSRGSKSELSRLTAKLAASSVLVGFSAEVVRTLYVQMGVKDLGGTAYALVEGGGAFAATVIVVGIALLLATLKTPRMARNIYHFLILLLVAGALMLLVPVVYGQRAALVPHALNSASYACFGMLMWTILAGVCNRWPAQRARTFALVRAGWAAGPLLGLVVGRFVLHGVGISIDSAMPVMMASVIAILAASGFAFSETDLVRAMDLLPLQRKQHFREKCAKVAADYALSEREHEVMVLLAKGRNLPFIQEELLLSKSTVSTHRQHIYAKLDIHSQQELINLVQETQT</sequence>
<comment type="caution">
    <text evidence="6">The sequence shown here is derived from an EMBL/GenBank/DDBJ whole genome shotgun (WGS) entry which is preliminary data.</text>
</comment>
<dbReference type="Proteomes" id="UP000293345">
    <property type="component" value="Unassembled WGS sequence"/>
</dbReference>
<organism evidence="6 7">
    <name type="scientific">Senegalimassilia faecalis</name>
    <dbReference type="NCBI Taxonomy" id="2509433"/>
    <lineage>
        <taxon>Bacteria</taxon>
        <taxon>Bacillati</taxon>
        <taxon>Actinomycetota</taxon>
        <taxon>Coriobacteriia</taxon>
        <taxon>Coriobacteriales</taxon>
        <taxon>Coriobacteriaceae</taxon>
        <taxon>Senegalimassilia</taxon>
    </lineage>
</organism>
<gene>
    <name evidence="6" type="ORF">ET524_09325</name>
</gene>
<dbReference type="GO" id="GO:0003677">
    <property type="term" value="F:DNA binding"/>
    <property type="evidence" value="ECO:0007669"/>
    <property type="project" value="UniProtKB-KW"/>
</dbReference>